<dbReference type="Pfam" id="PF13715">
    <property type="entry name" value="CarbopepD_reg_2"/>
    <property type="match status" value="1"/>
</dbReference>
<dbReference type="RefSeq" id="WP_165434955.1">
    <property type="nucleotide sequence ID" value="NZ_CP042431.1"/>
</dbReference>
<feature type="chain" id="PRO_5020369644" evidence="1">
    <location>
        <begin position="22"/>
        <end position="212"/>
    </location>
</feature>
<keyword evidence="3" id="KW-1185">Reference proteome</keyword>
<dbReference type="SUPFAM" id="SSF49464">
    <property type="entry name" value="Carboxypeptidase regulatory domain-like"/>
    <property type="match status" value="1"/>
</dbReference>
<protein>
    <submittedName>
        <fullName evidence="2">Carboxypeptidase-like protein</fullName>
    </submittedName>
</protein>
<organism evidence="2 3">
    <name type="scientific">Pseudobacter ginsenosidimutans</name>
    <dbReference type="NCBI Taxonomy" id="661488"/>
    <lineage>
        <taxon>Bacteria</taxon>
        <taxon>Pseudomonadati</taxon>
        <taxon>Bacteroidota</taxon>
        <taxon>Chitinophagia</taxon>
        <taxon>Chitinophagales</taxon>
        <taxon>Chitinophagaceae</taxon>
        <taxon>Pseudobacter</taxon>
    </lineage>
</organism>
<proteinExistence type="predicted"/>
<keyword evidence="2" id="KW-0645">Protease</keyword>
<comment type="caution">
    <text evidence="2">The sequence shown here is derived from an EMBL/GenBank/DDBJ whole genome shotgun (WGS) entry which is preliminary data.</text>
</comment>
<evidence type="ECO:0000313" key="3">
    <source>
        <dbReference type="Proteomes" id="UP000293874"/>
    </source>
</evidence>
<accession>A0A4Q7MKH3</accession>
<dbReference type="EMBL" id="SGXA01000004">
    <property type="protein sequence ID" value="RZS67079.1"/>
    <property type="molecule type" value="Genomic_DNA"/>
</dbReference>
<dbReference type="Proteomes" id="UP000293874">
    <property type="component" value="Unassembled WGS sequence"/>
</dbReference>
<sequence>MKRHLLILLVVSIIAPFAANAQFEKLKDSVVQLYGIVMTADSLKGIPSVSVVVKGQNRGTVSNEQGVFSIVVMKGDQIEFTSVGYKAKLVDIPRDIEGNQYSMIQLLVIDAEYLPATIIKPRPTKEEFERDFVNISIPSDAIEIARQNNDESKRRILARALPSDGREASNMMLRNNASRYYYYGQTPPQNIFNPFAWAEFVNAWKRGDFKNK</sequence>
<gene>
    <name evidence="2" type="ORF">EV199_5464</name>
</gene>
<keyword evidence="1" id="KW-0732">Signal</keyword>
<dbReference type="InterPro" id="IPR008969">
    <property type="entry name" value="CarboxyPept-like_regulatory"/>
</dbReference>
<evidence type="ECO:0000256" key="1">
    <source>
        <dbReference type="SAM" id="SignalP"/>
    </source>
</evidence>
<keyword evidence="2" id="KW-0121">Carboxypeptidase</keyword>
<feature type="signal peptide" evidence="1">
    <location>
        <begin position="1"/>
        <end position="21"/>
    </location>
</feature>
<keyword evidence="2" id="KW-0378">Hydrolase</keyword>
<reference evidence="2 3" key="1">
    <citation type="submission" date="2019-02" db="EMBL/GenBank/DDBJ databases">
        <title>Genomic Encyclopedia of Type Strains, Phase IV (KMG-IV): sequencing the most valuable type-strain genomes for metagenomic binning, comparative biology and taxonomic classification.</title>
        <authorList>
            <person name="Goeker M."/>
        </authorList>
    </citation>
    <scope>NUCLEOTIDE SEQUENCE [LARGE SCALE GENOMIC DNA]</scope>
    <source>
        <strain evidence="2 3">DSM 18116</strain>
    </source>
</reference>
<name>A0A4Q7MKH3_9BACT</name>
<dbReference type="AlphaFoldDB" id="A0A4Q7MKH3"/>
<dbReference type="GO" id="GO:0004180">
    <property type="term" value="F:carboxypeptidase activity"/>
    <property type="evidence" value="ECO:0007669"/>
    <property type="project" value="UniProtKB-KW"/>
</dbReference>
<evidence type="ECO:0000313" key="2">
    <source>
        <dbReference type="EMBL" id="RZS67079.1"/>
    </source>
</evidence>